<evidence type="ECO:0000313" key="3">
    <source>
        <dbReference type="EMBL" id="KNE22372.1"/>
    </source>
</evidence>
<organism evidence="3 4">
    <name type="scientific">Virgibacillus pantothenticus</name>
    <dbReference type="NCBI Taxonomy" id="1473"/>
    <lineage>
        <taxon>Bacteria</taxon>
        <taxon>Bacillati</taxon>
        <taxon>Bacillota</taxon>
        <taxon>Bacilli</taxon>
        <taxon>Bacillales</taxon>
        <taxon>Bacillaceae</taxon>
        <taxon>Virgibacillus</taxon>
    </lineage>
</organism>
<feature type="transmembrane region" description="Helical" evidence="1">
    <location>
        <begin position="245"/>
        <end position="263"/>
    </location>
</feature>
<keyword evidence="1" id="KW-0812">Transmembrane</keyword>
<dbReference type="InterPro" id="IPR052529">
    <property type="entry name" value="Bact_Transport_Assoc"/>
</dbReference>
<comment type="caution">
    <text evidence="3">The sequence shown here is derived from an EMBL/GenBank/DDBJ whole genome shotgun (WGS) entry which is preliminary data.</text>
</comment>
<feature type="transmembrane region" description="Helical" evidence="1">
    <location>
        <begin position="337"/>
        <end position="361"/>
    </location>
</feature>
<reference evidence="4" key="1">
    <citation type="submission" date="2015-07" db="EMBL/GenBank/DDBJ databases">
        <title>Fjat-10053 dsm26.</title>
        <authorList>
            <person name="Liu B."/>
            <person name="Wang J."/>
            <person name="Zhu Y."/>
            <person name="Liu G."/>
            <person name="Chen Q."/>
            <person name="Chen Z."/>
            <person name="Lan J."/>
            <person name="Che J."/>
            <person name="Ge C."/>
            <person name="Shi H."/>
            <person name="Pan Z."/>
            <person name="Liu X."/>
        </authorList>
    </citation>
    <scope>NUCLEOTIDE SEQUENCE [LARGE SCALE GENOMIC DNA]</scope>
    <source>
        <strain evidence="4">DSM 26</strain>
    </source>
</reference>
<gene>
    <name evidence="3" type="ORF">AFK71_01760</name>
</gene>
<feature type="transmembrane region" description="Helical" evidence="1">
    <location>
        <begin position="115"/>
        <end position="130"/>
    </location>
</feature>
<dbReference type="GeneID" id="66869255"/>
<dbReference type="OrthoDB" id="9807744at2"/>
<evidence type="ECO:0000259" key="2">
    <source>
        <dbReference type="Pfam" id="PF04235"/>
    </source>
</evidence>
<dbReference type="AlphaFoldDB" id="A0A0L0QV11"/>
<protein>
    <recommendedName>
        <fullName evidence="2">DUF418 domain-containing protein</fullName>
    </recommendedName>
</protein>
<keyword evidence="1" id="KW-1133">Transmembrane helix</keyword>
<dbReference type="PATRIC" id="fig|1473.5.peg.3262"/>
<feature type="transmembrane region" description="Helical" evidence="1">
    <location>
        <begin position="312"/>
        <end position="331"/>
    </location>
</feature>
<evidence type="ECO:0000313" key="4">
    <source>
        <dbReference type="Proteomes" id="UP000036780"/>
    </source>
</evidence>
<dbReference type="Proteomes" id="UP000036780">
    <property type="component" value="Unassembled WGS sequence"/>
</dbReference>
<dbReference type="PANTHER" id="PTHR30590">
    <property type="entry name" value="INNER MEMBRANE PROTEIN"/>
    <property type="match status" value="1"/>
</dbReference>
<name>A0A0L0QV11_VIRPA</name>
<proteinExistence type="predicted"/>
<feature type="transmembrane region" description="Helical" evidence="1">
    <location>
        <begin position="137"/>
        <end position="155"/>
    </location>
</feature>
<feature type="transmembrane region" description="Helical" evidence="1">
    <location>
        <begin position="205"/>
        <end position="225"/>
    </location>
</feature>
<dbReference type="PANTHER" id="PTHR30590:SF2">
    <property type="entry name" value="INNER MEMBRANE PROTEIN"/>
    <property type="match status" value="1"/>
</dbReference>
<sequence>MNKKRITVVDQLRGFSLLGILIANMLIFQYGMYGKDELEYFSVSKFDDITHHLIEIFIETSFMPIFAFLFGYGMMKMKEKLEEKHLPVKRYLARRFLLLSIIGYFHGAYLWEGDILLIYGIIGFILLLFLKRRTKTILIWAIALLFITTFLSYGGKEVDLSTEDTSAMEDYIAKSKTVYQNGSYADILAFSSEDPLFEMFTEEELAATLLITPFLLLPMFLFGMYAANRRWFINLDRYQKRWRRLAILFILSGIVLKSLSLIIDGEGMTSLCFSLGGPVLAFGYIFAFSLLFHRKSHDIVVKGFEAVGKLSLSNYLLQTIVCVSIFYGYGLGLFGKLGVITGVGLSIVVFAIQMVLSFYYIKRFRSGPFEKIMRIWTYLSWSGKLNVKHEIQLQDKIS</sequence>
<evidence type="ECO:0000256" key="1">
    <source>
        <dbReference type="SAM" id="Phobius"/>
    </source>
</evidence>
<feature type="transmembrane region" description="Helical" evidence="1">
    <location>
        <begin position="53"/>
        <end position="72"/>
    </location>
</feature>
<dbReference type="EMBL" id="LGTO01000002">
    <property type="protein sequence ID" value="KNE22372.1"/>
    <property type="molecule type" value="Genomic_DNA"/>
</dbReference>
<dbReference type="Pfam" id="PF04235">
    <property type="entry name" value="DUF418"/>
    <property type="match status" value="1"/>
</dbReference>
<keyword evidence="1" id="KW-0472">Membrane</keyword>
<accession>A0A0L0QV11</accession>
<dbReference type="RefSeq" id="WP_050349844.1">
    <property type="nucleotide sequence ID" value="NZ_BOSN01000003.1"/>
</dbReference>
<feature type="transmembrane region" description="Helical" evidence="1">
    <location>
        <begin position="12"/>
        <end position="33"/>
    </location>
</feature>
<feature type="transmembrane region" description="Helical" evidence="1">
    <location>
        <begin position="275"/>
        <end position="292"/>
    </location>
</feature>
<feature type="transmembrane region" description="Helical" evidence="1">
    <location>
        <begin position="92"/>
        <end position="109"/>
    </location>
</feature>
<keyword evidence="4" id="KW-1185">Reference proteome</keyword>
<dbReference type="InterPro" id="IPR007349">
    <property type="entry name" value="DUF418"/>
</dbReference>
<feature type="domain" description="DUF418" evidence="2">
    <location>
        <begin position="227"/>
        <end position="379"/>
    </location>
</feature>